<evidence type="ECO:0000313" key="2">
    <source>
        <dbReference type="EMBL" id="MET1753978.1"/>
    </source>
</evidence>
<dbReference type="EMBL" id="JBEWLY010000001">
    <property type="protein sequence ID" value="MET1753978.1"/>
    <property type="molecule type" value="Genomic_DNA"/>
</dbReference>
<keyword evidence="3" id="KW-1185">Reference proteome</keyword>
<organism evidence="2 3">
    <name type="scientific">Novosphingobium kalidii</name>
    <dbReference type="NCBI Taxonomy" id="3230299"/>
    <lineage>
        <taxon>Bacteria</taxon>
        <taxon>Pseudomonadati</taxon>
        <taxon>Pseudomonadota</taxon>
        <taxon>Alphaproteobacteria</taxon>
        <taxon>Sphingomonadales</taxon>
        <taxon>Sphingomonadaceae</taxon>
        <taxon>Novosphingobium</taxon>
    </lineage>
</organism>
<evidence type="ECO:0000313" key="3">
    <source>
        <dbReference type="Proteomes" id="UP001548713"/>
    </source>
</evidence>
<accession>A0ABV2CWK3</accession>
<gene>
    <name evidence="2" type="ORF">ABVV53_00645</name>
</gene>
<dbReference type="PROSITE" id="PS51257">
    <property type="entry name" value="PROKAR_LIPOPROTEIN"/>
    <property type="match status" value="1"/>
</dbReference>
<keyword evidence="1" id="KW-0732">Signal</keyword>
<comment type="caution">
    <text evidence="2">The sequence shown here is derived from an EMBL/GenBank/DDBJ whole genome shotgun (WGS) entry which is preliminary data.</text>
</comment>
<feature type="signal peptide" evidence="1">
    <location>
        <begin position="1"/>
        <end position="29"/>
    </location>
</feature>
<dbReference type="Proteomes" id="UP001548713">
    <property type="component" value="Unassembled WGS sequence"/>
</dbReference>
<dbReference type="RefSeq" id="WP_353982385.1">
    <property type="nucleotide sequence ID" value="NZ_JBEWLY010000001.1"/>
</dbReference>
<evidence type="ECO:0000256" key="1">
    <source>
        <dbReference type="SAM" id="SignalP"/>
    </source>
</evidence>
<reference evidence="2 3" key="1">
    <citation type="submission" date="2024-07" db="EMBL/GenBank/DDBJ databases">
        <title>Novosphingobium kalidii RD2P27.</title>
        <authorList>
            <person name="Sun J.-Q."/>
        </authorList>
    </citation>
    <scope>NUCLEOTIDE SEQUENCE [LARGE SCALE GENOMIC DNA]</scope>
    <source>
        <strain evidence="2 3">RD2P27</strain>
    </source>
</reference>
<name>A0ABV2CWK3_9SPHN</name>
<proteinExistence type="predicted"/>
<sequence>MAEGNRVRGAKPILSGALAICALSLASCAAVVGDRVESALIDAGVPPAMAECMAPQWADRLSVSQIRGIQRFAKDVRADGRSLTAGRLLEHARTWNDPEALMVVASSAAQCTFS</sequence>
<evidence type="ECO:0008006" key="4">
    <source>
        <dbReference type="Google" id="ProtNLM"/>
    </source>
</evidence>
<feature type="chain" id="PRO_5045924681" description="DUF732 domain-containing protein" evidence="1">
    <location>
        <begin position="30"/>
        <end position="114"/>
    </location>
</feature>
<protein>
    <recommendedName>
        <fullName evidence="4">DUF732 domain-containing protein</fullName>
    </recommendedName>
</protein>